<proteinExistence type="predicted"/>
<dbReference type="Pfam" id="PF00326">
    <property type="entry name" value="Peptidase_S9"/>
    <property type="match status" value="1"/>
</dbReference>
<evidence type="ECO:0000259" key="3">
    <source>
        <dbReference type="Pfam" id="PF00326"/>
    </source>
</evidence>
<dbReference type="InterPro" id="IPR011659">
    <property type="entry name" value="WD40"/>
</dbReference>
<dbReference type="OrthoDB" id="108903at2"/>
<keyword evidence="1 4" id="KW-0378">Hydrolase</keyword>
<dbReference type="PROSITE" id="PS00708">
    <property type="entry name" value="PRO_ENDOPEP_SER"/>
    <property type="match status" value="1"/>
</dbReference>
<reference evidence="4 5" key="1">
    <citation type="journal article" date="2013" name="PLoS ONE">
        <title>Cultivation and Complete Genome Sequencing of Gloeobacter kilaueensis sp. nov., from a Lava Cave in Kilauea Caldera, Hawai'i.</title>
        <authorList>
            <person name="Saw J.H."/>
            <person name="Schatz M."/>
            <person name="Brown M.V."/>
            <person name="Kunkel D.D."/>
            <person name="Foster J.S."/>
            <person name="Shick H."/>
            <person name="Christensen S."/>
            <person name="Hou S."/>
            <person name="Wan X."/>
            <person name="Donachie S.P."/>
        </authorList>
    </citation>
    <scope>NUCLEOTIDE SEQUENCE [LARGE SCALE GENOMIC DNA]</scope>
    <source>
        <strain evidence="5">JS</strain>
    </source>
</reference>
<dbReference type="InterPro" id="IPR002470">
    <property type="entry name" value="Peptidase_S9A"/>
</dbReference>
<name>U5QQK7_GLOK1</name>
<evidence type="ECO:0000256" key="1">
    <source>
        <dbReference type="ARBA" id="ARBA00022801"/>
    </source>
</evidence>
<dbReference type="PRINTS" id="PR00862">
    <property type="entry name" value="PROLIGOPTASE"/>
</dbReference>
<evidence type="ECO:0000313" key="5">
    <source>
        <dbReference type="Proteomes" id="UP000017396"/>
    </source>
</evidence>
<keyword evidence="2" id="KW-0720">Serine protease</keyword>
<dbReference type="InterPro" id="IPR029058">
    <property type="entry name" value="AB_hydrolase_fold"/>
</dbReference>
<dbReference type="Proteomes" id="UP000017396">
    <property type="component" value="Chromosome"/>
</dbReference>
<sequence length="452" mass="50311">MGDYTGTKFTAIYVSDVATGQRKRLTPPCAECVYQIGGWSPDGKQLSITSNALNGYNNVALLGVDDGQLQWLTRQDWDALAGGFSPDGQFVALTINEDGSGDGYLYDLRSKKLDKLPLPPGVNDLPGSKWTDVTASAFSPDGEYLMFYHNGPQSPENVWVYDLEHQRASQLTYSLVGAVRSEDMVEPTLVHFPSADGKWKLSAYVYVPHNLQRDRTHPAIVYVHGGPNYQYRNQFGRTVQYLVNQGYVLIVPNYRGSTGYGSRFHDANRFDLGGGDLRDVVSAAQWISQTGYVNPKKLVLMGGSYGGYLTMMGLTKYPNLWAAGVAEVPFVNWFSFKKGTDPAIWEYFALKMGDPVRNRNLWSDRSPINFLSRMKAPLLLISGGKDPRAPVGELRQVVAAGRKLRLPIEWKVYENEGHQTTRVENVVDTYTRIAAFIKRYSPSPSSQSASAR</sequence>
<dbReference type="HOGENOM" id="CLU_008615_3_2_3"/>
<evidence type="ECO:0000313" key="4">
    <source>
        <dbReference type="EMBL" id="AGY59970.1"/>
    </source>
</evidence>
<keyword evidence="5" id="KW-1185">Reference proteome</keyword>
<dbReference type="PANTHER" id="PTHR42776">
    <property type="entry name" value="SERINE PEPTIDASE S9 FAMILY MEMBER"/>
    <property type="match status" value="1"/>
</dbReference>
<evidence type="ECO:0000256" key="2">
    <source>
        <dbReference type="ARBA" id="ARBA00022825"/>
    </source>
</evidence>
<dbReference type="GO" id="GO:0008242">
    <property type="term" value="F:omega peptidase activity"/>
    <property type="evidence" value="ECO:0007669"/>
    <property type="project" value="UniProtKB-EC"/>
</dbReference>
<accession>U5QQK7</accession>
<protein>
    <submittedName>
        <fullName evidence="4">Peptidase S9 prolyl oligopeptidase active site domain protein</fullName>
        <ecNumber evidence="4">3.4.19.1</ecNumber>
    </submittedName>
</protein>
<dbReference type="PANTHER" id="PTHR42776:SF27">
    <property type="entry name" value="DIPEPTIDYL PEPTIDASE FAMILY MEMBER 6"/>
    <property type="match status" value="1"/>
</dbReference>
<dbReference type="KEGG" id="glj:GKIL_3724"/>
<dbReference type="Gene3D" id="3.40.50.1820">
    <property type="entry name" value="alpha/beta hydrolase"/>
    <property type="match status" value="1"/>
</dbReference>
<dbReference type="AlphaFoldDB" id="U5QQK7"/>
<dbReference type="InterPro" id="IPR002471">
    <property type="entry name" value="Pept_S9_AS"/>
</dbReference>
<dbReference type="GO" id="GO:0004252">
    <property type="term" value="F:serine-type endopeptidase activity"/>
    <property type="evidence" value="ECO:0007669"/>
    <property type="project" value="InterPro"/>
</dbReference>
<dbReference type="InterPro" id="IPR001375">
    <property type="entry name" value="Peptidase_S9_cat"/>
</dbReference>
<dbReference type="STRING" id="1183438.GKIL_3724"/>
<dbReference type="Gene3D" id="2.140.10.30">
    <property type="entry name" value="Dipeptidylpeptidase IV, N-terminal domain"/>
    <property type="match status" value="1"/>
</dbReference>
<dbReference type="EMBL" id="CP003587">
    <property type="protein sequence ID" value="AGY59970.1"/>
    <property type="molecule type" value="Genomic_DNA"/>
</dbReference>
<dbReference type="EC" id="3.4.19.1" evidence="4"/>
<feature type="domain" description="Peptidase S9 prolyl oligopeptidase catalytic" evidence="3">
    <location>
        <begin position="234"/>
        <end position="440"/>
    </location>
</feature>
<dbReference type="SUPFAM" id="SSF53474">
    <property type="entry name" value="alpha/beta-Hydrolases"/>
    <property type="match status" value="1"/>
</dbReference>
<organism evidence="4 5">
    <name type="scientific">Gloeobacter kilaueensis (strain ATCC BAA-2537 / CCAP 1431/1 / ULC 316 / JS1)</name>
    <dbReference type="NCBI Taxonomy" id="1183438"/>
    <lineage>
        <taxon>Bacteria</taxon>
        <taxon>Bacillati</taxon>
        <taxon>Cyanobacteriota</taxon>
        <taxon>Cyanophyceae</taxon>
        <taxon>Gloeobacterales</taxon>
        <taxon>Gloeobacteraceae</taxon>
        <taxon>Gloeobacter</taxon>
    </lineage>
</organism>
<dbReference type="Pfam" id="PF07676">
    <property type="entry name" value="PD40"/>
    <property type="match status" value="1"/>
</dbReference>
<dbReference type="PATRIC" id="fig|1183438.3.peg.3661"/>
<gene>
    <name evidence="4" type="primary">tolB</name>
    <name evidence="4" type="ORF">GKIL_3724</name>
</gene>
<dbReference type="GO" id="GO:0006508">
    <property type="term" value="P:proteolysis"/>
    <property type="evidence" value="ECO:0007669"/>
    <property type="project" value="InterPro"/>
</dbReference>
<dbReference type="SUPFAM" id="SSF82171">
    <property type="entry name" value="DPP6 N-terminal domain-like"/>
    <property type="match status" value="1"/>
</dbReference>
<keyword evidence="2" id="KW-0645">Protease</keyword>
<dbReference type="eggNOG" id="COG1506">
    <property type="taxonomic scope" value="Bacteria"/>
</dbReference>
<dbReference type="RefSeq" id="WP_023175288.1">
    <property type="nucleotide sequence ID" value="NC_022600.1"/>
</dbReference>